<organism evidence="2 3">
    <name type="scientific">Microbacter margulisiae</name>
    <dbReference type="NCBI Taxonomy" id="1350067"/>
    <lineage>
        <taxon>Bacteria</taxon>
        <taxon>Pseudomonadati</taxon>
        <taxon>Bacteroidota</taxon>
        <taxon>Bacteroidia</taxon>
        <taxon>Bacteroidales</taxon>
        <taxon>Porphyromonadaceae</taxon>
        <taxon>Microbacter</taxon>
    </lineage>
</organism>
<protein>
    <recommendedName>
        <fullName evidence="4">DUF4450 domain-containing protein</fullName>
    </recommendedName>
</protein>
<dbReference type="Gene3D" id="1.50.10.10">
    <property type="match status" value="1"/>
</dbReference>
<dbReference type="InterPro" id="IPR012341">
    <property type="entry name" value="6hp_glycosidase-like_sf"/>
</dbReference>
<dbReference type="InterPro" id="IPR028028">
    <property type="entry name" value="DUF4450"/>
</dbReference>
<dbReference type="SUPFAM" id="SSF48208">
    <property type="entry name" value="Six-hairpin glycosidases"/>
    <property type="match status" value="1"/>
</dbReference>
<dbReference type="RefSeq" id="WP_183412799.1">
    <property type="nucleotide sequence ID" value="NZ_JACHYB010000001.1"/>
</dbReference>
<keyword evidence="3" id="KW-1185">Reference proteome</keyword>
<keyword evidence="1" id="KW-0732">Signal</keyword>
<comment type="caution">
    <text evidence="2">The sequence shown here is derived from an EMBL/GenBank/DDBJ whole genome shotgun (WGS) entry which is preliminary data.</text>
</comment>
<dbReference type="InterPro" id="IPR008928">
    <property type="entry name" value="6-hairpin_glycosidase_sf"/>
</dbReference>
<accession>A0A7W5DQ93</accession>
<dbReference type="Proteomes" id="UP000544222">
    <property type="component" value="Unassembled WGS sequence"/>
</dbReference>
<dbReference type="GO" id="GO:0005975">
    <property type="term" value="P:carbohydrate metabolic process"/>
    <property type="evidence" value="ECO:0007669"/>
    <property type="project" value="InterPro"/>
</dbReference>
<gene>
    <name evidence="2" type="ORF">FHX64_001139</name>
</gene>
<dbReference type="EMBL" id="JACHYB010000001">
    <property type="protein sequence ID" value="MBB3186976.1"/>
    <property type="molecule type" value="Genomic_DNA"/>
</dbReference>
<feature type="signal peptide" evidence="1">
    <location>
        <begin position="1"/>
        <end position="21"/>
    </location>
</feature>
<evidence type="ECO:0000313" key="3">
    <source>
        <dbReference type="Proteomes" id="UP000544222"/>
    </source>
</evidence>
<evidence type="ECO:0008006" key="4">
    <source>
        <dbReference type="Google" id="ProtNLM"/>
    </source>
</evidence>
<name>A0A7W5DQ93_9PORP</name>
<feature type="chain" id="PRO_5030674904" description="DUF4450 domain-containing protein" evidence="1">
    <location>
        <begin position="22"/>
        <end position="1228"/>
    </location>
</feature>
<dbReference type="AlphaFoldDB" id="A0A7W5DQ93"/>
<dbReference type="Pfam" id="PF14614">
    <property type="entry name" value="DUF4450"/>
    <property type="match status" value="1"/>
</dbReference>
<evidence type="ECO:0000256" key="1">
    <source>
        <dbReference type="SAM" id="SignalP"/>
    </source>
</evidence>
<proteinExistence type="predicted"/>
<sequence length="1228" mass="139994">MKKAICIVYIFLFTSISYANAQYWHNQKRTLRYHPDGSDFVITHGNLKYNRALYSRLHTGFRIETGDLPEFGLYLPNMGGNLHFGLWCKKQTKWLNNAQFIEARYRAGSRIYIIRDSLLGKGTVRMTILPLSDKDGMILQFTFHHTPKGLHLLTVFGGASNRRFLRDGDLGVDPKNSFDLHAINCKDNKFTIQQNRFQLLLPPSKQGDNTFLYGIFPKNSLLKIGRFSKEATPFQLWHKKGIAKDSVLLSQIAPKANKTYYFLIQKGRAVVSNDCSLKQRFKAAENSRQQLASRIRIATPDPYINTLGGTLSIAADAIWGNRAYLHGAVGWRMPLPGWRGPYAGDVLGWHNRARTHFNSYAASQVVDIPPSLPSPALDSAMHLSRGVEKWGTPIYSNGYICRNPDNNHQMNHYDMNLCYMDELLWHFNWTGNWSYVKKMWPVIRLSLAWEKRNFDPQNNGLYDAYAAIWASDGLQYNSGGVTHAMAYNYRANVIAAEIAKGTGKNPVPYQKEADKIKQALSTQLWLSKKGWWAEYKDYMGYKRLHTEPAVWTIYQAIDDQAGTPFQFYQATRYLDTKIPHIPVLATGLHSHRYSTIATSDWMPYDWSINNVAHAEVMNTALAYWESGRNNSAFNLFKSDILDEMYLGASPGNFGQISFYDAARGECYRDFADNIGITSRAIIQGLFGIWPDALNHKAILKPGFPDTWKFTSLNTPDISLSFKQNHDTTKYVIKQHFPEKLNIQLHLRACADSILSVTINGVPTIWQADTATVGVPCVNLLCGNDSLLNIHIIWGKNHFRPMEYTNEAAYGDIWYLKTRQHIDKIYDPQGIFSQLQYNTHLLRGKIIGITGFHTFFVKLSQGEMTWWQPVNIEIKQPVEVVPVNTDRLKLRFFIVNNRNMPTKGRISINHNNQYMIPFSLQPHSKSGLIVIPDSIALCGTNEIDITTDQGIAYPMSMINWDIKNRPVRVYQPVNMDAIMNDKVTQIFRNHYLSPRSPYTTLQLPWQGMGEWCHPLDSAMIDDSGLRKAVVHNLFHTSLGISFRTFANPAKNNIAFTSLWNNYPDQITVPLHGKASHAYFLMAGSTNYMQSHFVNGIIRITYTDGTKDSLLLSNPDSWCPIEQDYYTDGYAFKLNQPRPYRVYLKTGIISRQLIRQDIKNMKYDTKLSKKKNGGDYIETPPTEVSNRRIDGGAAVILDMPLNQHKALKSLTLQTVANDVVIGLMGITLMQ</sequence>
<reference evidence="2 3" key="1">
    <citation type="submission" date="2020-08" db="EMBL/GenBank/DDBJ databases">
        <title>Genomic Encyclopedia of Type Strains, Phase IV (KMG-IV): sequencing the most valuable type-strain genomes for metagenomic binning, comparative biology and taxonomic classification.</title>
        <authorList>
            <person name="Goeker M."/>
        </authorList>
    </citation>
    <scope>NUCLEOTIDE SEQUENCE [LARGE SCALE GENOMIC DNA]</scope>
    <source>
        <strain evidence="2 3">DSM 27471</strain>
    </source>
</reference>
<evidence type="ECO:0000313" key="2">
    <source>
        <dbReference type="EMBL" id="MBB3186976.1"/>
    </source>
</evidence>